<feature type="region of interest" description="Disordered" evidence="1">
    <location>
        <begin position="74"/>
        <end position="101"/>
    </location>
</feature>
<evidence type="ECO:0000313" key="2">
    <source>
        <dbReference type="EMBL" id="KAF2997546.1"/>
    </source>
</evidence>
<gene>
    <name evidence="2" type="ORF">E8E13_000082</name>
</gene>
<organism evidence="2 3">
    <name type="scientific">Curvularia kusanoi</name>
    <name type="common">Cochliobolus kusanoi</name>
    <dbReference type="NCBI Taxonomy" id="90978"/>
    <lineage>
        <taxon>Eukaryota</taxon>
        <taxon>Fungi</taxon>
        <taxon>Dikarya</taxon>
        <taxon>Ascomycota</taxon>
        <taxon>Pezizomycotina</taxon>
        <taxon>Dothideomycetes</taxon>
        <taxon>Pleosporomycetidae</taxon>
        <taxon>Pleosporales</taxon>
        <taxon>Pleosporineae</taxon>
        <taxon>Pleosporaceae</taxon>
        <taxon>Curvularia</taxon>
    </lineage>
</organism>
<comment type="caution">
    <text evidence="2">The sequence shown here is derived from an EMBL/GenBank/DDBJ whole genome shotgun (WGS) entry which is preliminary data.</text>
</comment>
<protein>
    <submittedName>
        <fullName evidence="2">Uncharacterized protein</fullName>
    </submittedName>
</protein>
<name>A0A9P4W953_CURKU</name>
<evidence type="ECO:0000313" key="3">
    <source>
        <dbReference type="Proteomes" id="UP000801428"/>
    </source>
</evidence>
<dbReference type="Proteomes" id="UP000801428">
    <property type="component" value="Unassembled WGS sequence"/>
</dbReference>
<dbReference type="AlphaFoldDB" id="A0A9P4W953"/>
<proteinExistence type="predicted"/>
<dbReference type="EMBL" id="SWKU01000022">
    <property type="protein sequence ID" value="KAF2997546.1"/>
    <property type="molecule type" value="Genomic_DNA"/>
</dbReference>
<accession>A0A9P4W953</accession>
<evidence type="ECO:0000256" key="1">
    <source>
        <dbReference type="SAM" id="MobiDB-lite"/>
    </source>
</evidence>
<reference evidence="2" key="1">
    <citation type="submission" date="2019-04" db="EMBL/GenBank/DDBJ databases">
        <title>Sequencing of skin fungus with MAO and IRED activity.</title>
        <authorList>
            <person name="Marsaioli A.J."/>
            <person name="Bonatto J.M.C."/>
            <person name="Reis Junior O."/>
        </authorList>
    </citation>
    <scope>NUCLEOTIDE SEQUENCE</scope>
    <source>
        <strain evidence="2">30M1</strain>
    </source>
</reference>
<dbReference type="OrthoDB" id="10626088at2759"/>
<sequence>MPKRTRQPKIQNSTRELRTVARGGQDPDDTCSVLFGALEVRFQCFMSRFIPRVWRDAAIRSFLNTVRTEFTVRPELTNPESPRKRQRIKDSRADQPGNSRTGARSCLLAYSKLVYKRIGDSRAFVVELRDLIMDDEDVLDADFNLNVENLSWDKLIASLERQEDIEYNAGSQIYCEVDEELEETEDIDDLKKHLALTRSKGGTHTFWIQEAEDSDEDDETEEHT</sequence>
<keyword evidence="3" id="KW-1185">Reference proteome</keyword>
<feature type="region of interest" description="Disordered" evidence="1">
    <location>
        <begin position="1"/>
        <end position="25"/>
    </location>
</feature>